<gene>
    <name evidence="1" type="ORF">FAB82_17460</name>
</gene>
<evidence type="ECO:0000313" key="1">
    <source>
        <dbReference type="EMBL" id="THV39656.1"/>
    </source>
</evidence>
<dbReference type="EMBL" id="STGY01000065">
    <property type="protein sequence ID" value="THV39656.1"/>
    <property type="molecule type" value="Genomic_DNA"/>
</dbReference>
<comment type="caution">
    <text evidence="1">The sequence shown here is derived from an EMBL/GenBank/DDBJ whole genome shotgun (WGS) entry which is preliminary data.</text>
</comment>
<evidence type="ECO:0000313" key="2">
    <source>
        <dbReference type="Proteomes" id="UP000308760"/>
    </source>
</evidence>
<dbReference type="RefSeq" id="WP_136535823.1">
    <property type="nucleotide sequence ID" value="NZ_STGY01000065.1"/>
</dbReference>
<sequence>MTTKSPLAEDVKAGLRAVLRHGLPLTAGTPPAALLELRGVVGRAVDPTDPASRAEALDGLLRSLVARYPDQRLAPGVRILFGLNDGAGLNLMKRRALAAEAVVYEADHFRKRIEPAMVEQLTAELLADADRFRLTKLIAPRLAAATARQPITTDPFAWEVTAHEEALTRVWAAVYALRADLLLVERLISLDEAPAEIADALVSAAWRWGLARNVAVDFADIYPGEASPDDLMFLAGWCPMLTPEEAVKIRAAAEAAGDADAFRTAVAVALDLDQTWVRPYLDAAPTDPIPESTDQ</sequence>
<proteinExistence type="predicted"/>
<dbReference type="Proteomes" id="UP000308760">
    <property type="component" value="Unassembled WGS sequence"/>
</dbReference>
<reference evidence="2" key="1">
    <citation type="submission" date="2019-04" db="EMBL/GenBank/DDBJ databases">
        <title>Nocardioides xinjiangensis sp. nov.</title>
        <authorList>
            <person name="Liu S."/>
        </authorList>
    </citation>
    <scope>NUCLEOTIDE SEQUENCE [LARGE SCALE GENOMIC DNA]</scope>
    <source>
        <strain evidence="2">18</strain>
    </source>
</reference>
<accession>A0A4V4HRX4</accession>
<keyword evidence="2" id="KW-1185">Reference proteome</keyword>
<organism evidence="1 2">
    <name type="scientific">Glycomyces buryatensis</name>
    <dbReference type="NCBI Taxonomy" id="2570927"/>
    <lineage>
        <taxon>Bacteria</taxon>
        <taxon>Bacillati</taxon>
        <taxon>Actinomycetota</taxon>
        <taxon>Actinomycetes</taxon>
        <taxon>Glycomycetales</taxon>
        <taxon>Glycomycetaceae</taxon>
        <taxon>Glycomyces</taxon>
    </lineage>
</organism>
<dbReference type="OrthoDB" id="3608333at2"/>
<protein>
    <submittedName>
        <fullName evidence="1">Uncharacterized protein</fullName>
    </submittedName>
</protein>
<dbReference type="AlphaFoldDB" id="A0A4V4HRX4"/>
<name>A0A4V4HRX4_9ACTN</name>
<reference evidence="1 2" key="2">
    <citation type="submission" date="2019-05" db="EMBL/GenBank/DDBJ databases">
        <title>Glycomyces buryatensis sp. nov.</title>
        <authorList>
            <person name="Nikitina E."/>
        </authorList>
    </citation>
    <scope>NUCLEOTIDE SEQUENCE [LARGE SCALE GENOMIC DNA]</scope>
    <source>
        <strain evidence="1 2">18</strain>
    </source>
</reference>